<reference evidence="1" key="1">
    <citation type="submission" date="2018-05" db="EMBL/GenBank/DDBJ databases">
        <title>Draft genome of Mucuna pruriens seed.</title>
        <authorList>
            <person name="Nnadi N.E."/>
            <person name="Vos R."/>
            <person name="Hasami M.H."/>
            <person name="Devisetty U.K."/>
            <person name="Aguiy J.C."/>
        </authorList>
    </citation>
    <scope>NUCLEOTIDE SEQUENCE [LARGE SCALE GENOMIC DNA]</scope>
    <source>
        <strain evidence="1">JCA_2017</strain>
    </source>
</reference>
<keyword evidence="2" id="KW-1185">Reference proteome</keyword>
<dbReference type="Proteomes" id="UP000257109">
    <property type="component" value="Unassembled WGS sequence"/>
</dbReference>
<evidence type="ECO:0000313" key="2">
    <source>
        <dbReference type="Proteomes" id="UP000257109"/>
    </source>
</evidence>
<proteinExistence type="predicted"/>
<protein>
    <recommendedName>
        <fullName evidence="3">Reverse transcriptase Ty1/copia-type domain-containing protein</fullName>
    </recommendedName>
</protein>
<sequence>MKGPSTSSDSYLEIELVIESLSFPTQDVIESLPIPTQDVNESLSFPTQDVQVQEVTKPTLVPKQGNDHVSSILFPNLYVLTISLYNIKILGCRCIYIMKCKFDGTLSNTKQIGYTKTYGIDYEKMFAPIVNMNMVRKKSTWRFPQDSILIMKRTRFAQVMISLGYRKSQDDHTLFIKQSPYGKLTFFLVYVDDMIVIGDDEIEKLTLK</sequence>
<feature type="non-terminal residue" evidence="1">
    <location>
        <position position="1"/>
    </location>
</feature>
<evidence type="ECO:0000313" key="1">
    <source>
        <dbReference type="EMBL" id="RDY10677.1"/>
    </source>
</evidence>
<comment type="caution">
    <text evidence="1">The sequence shown here is derived from an EMBL/GenBank/DDBJ whole genome shotgun (WGS) entry which is preliminary data.</text>
</comment>
<dbReference type="AlphaFoldDB" id="A0A371I6K1"/>
<evidence type="ECO:0008006" key="3">
    <source>
        <dbReference type="Google" id="ProtNLM"/>
    </source>
</evidence>
<organism evidence="1 2">
    <name type="scientific">Mucuna pruriens</name>
    <name type="common">Velvet bean</name>
    <name type="synonym">Dolichos pruriens</name>
    <dbReference type="NCBI Taxonomy" id="157652"/>
    <lineage>
        <taxon>Eukaryota</taxon>
        <taxon>Viridiplantae</taxon>
        <taxon>Streptophyta</taxon>
        <taxon>Embryophyta</taxon>
        <taxon>Tracheophyta</taxon>
        <taxon>Spermatophyta</taxon>
        <taxon>Magnoliopsida</taxon>
        <taxon>eudicotyledons</taxon>
        <taxon>Gunneridae</taxon>
        <taxon>Pentapetalae</taxon>
        <taxon>rosids</taxon>
        <taxon>fabids</taxon>
        <taxon>Fabales</taxon>
        <taxon>Fabaceae</taxon>
        <taxon>Papilionoideae</taxon>
        <taxon>50 kb inversion clade</taxon>
        <taxon>NPAAA clade</taxon>
        <taxon>indigoferoid/millettioid clade</taxon>
        <taxon>Phaseoleae</taxon>
        <taxon>Mucuna</taxon>
    </lineage>
</organism>
<accession>A0A371I6K1</accession>
<name>A0A371I6K1_MUCPR</name>
<gene>
    <name evidence="1" type="ORF">CR513_04769</name>
</gene>
<dbReference type="OrthoDB" id="1411639at2759"/>
<dbReference type="EMBL" id="QJKJ01000798">
    <property type="protein sequence ID" value="RDY10677.1"/>
    <property type="molecule type" value="Genomic_DNA"/>
</dbReference>